<dbReference type="Proteomes" id="UP000838412">
    <property type="component" value="Chromosome 19"/>
</dbReference>
<evidence type="ECO:0000313" key="2">
    <source>
        <dbReference type="EMBL" id="CAH1251776.1"/>
    </source>
</evidence>
<feature type="region of interest" description="Disordered" evidence="1">
    <location>
        <begin position="115"/>
        <end position="134"/>
    </location>
</feature>
<evidence type="ECO:0000256" key="1">
    <source>
        <dbReference type="SAM" id="MobiDB-lite"/>
    </source>
</evidence>
<feature type="compositionally biased region" description="Acidic residues" evidence="1">
    <location>
        <begin position="123"/>
        <end position="134"/>
    </location>
</feature>
<accession>A0A8K0EI25</accession>
<protein>
    <submittedName>
        <fullName evidence="2">Hypp9155 protein</fullName>
    </submittedName>
</protein>
<name>A0A8K0EI25_BRALA</name>
<evidence type="ECO:0000313" key="3">
    <source>
        <dbReference type="Proteomes" id="UP000838412"/>
    </source>
</evidence>
<reference evidence="2" key="1">
    <citation type="submission" date="2022-01" db="EMBL/GenBank/DDBJ databases">
        <authorList>
            <person name="Braso-Vives M."/>
        </authorList>
    </citation>
    <scope>NUCLEOTIDE SEQUENCE</scope>
</reference>
<sequence length="134" mass="14729">MQASAELQSHGGLQCAGSWGQRCAVAPPCSLQQYCRPLEGSSVLGPGDSAVQSLLLTHYYFSAFPCMDPAKSPSQRTNQRARCGSREEKLTYVISNLRCWPCPEWRKPRPSAILSRSCREPAAPEDAEGPQECR</sequence>
<dbReference type="AlphaFoldDB" id="A0A8K0EI25"/>
<dbReference type="EMBL" id="OV696704">
    <property type="protein sequence ID" value="CAH1251776.1"/>
    <property type="molecule type" value="Genomic_DNA"/>
</dbReference>
<keyword evidence="3" id="KW-1185">Reference proteome</keyword>
<proteinExistence type="predicted"/>
<organism evidence="2 3">
    <name type="scientific">Branchiostoma lanceolatum</name>
    <name type="common">Common lancelet</name>
    <name type="synonym">Amphioxus lanceolatum</name>
    <dbReference type="NCBI Taxonomy" id="7740"/>
    <lineage>
        <taxon>Eukaryota</taxon>
        <taxon>Metazoa</taxon>
        <taxon>Chordata</taxon>
        <taxon>Cephalochordata</taxon>
        <taxon>Leptocardii</taxon>
        <taxon>Amphioxiformes</taxon>
        <taxon>Branchiostomatidae</taxon>
        <taxon>Branchiostoma</taxon>
    </lineage>
</organism>
<gene>
    <name evidence="2" type="primary">Hypp9155</name>
    <name evidence="2" type="ORF">BLAG_LOCUS12062</name>
</gene>